<evidence type="ECO:0008006" key="3">
    <source>
        <dbReference type="Google" id="ProtNLM"/>
    </source>
</evidence>
<name>A0ABS1MBK9_9NOCA</name>
<evidence type="ECO:0000313" key="2">
    <source>
        <dbReference type="Proteomes" id="UP000602198"/>
    </source>
</evidence>
<protein>
    <recommendedName>
        <fullName evidence="3">Resolvase/invertase-type recombinase catalytic domain-containing protein</fullName>
    </recommendedName>
</protein>
<gene>
    <name evidence="1" type="ORF">JK358_26390</name>
</gene>
<sequence length="111" mass="12460">MRFRPTALGYVRSDVAGIQQARDEAEIRRVAQRLGYDLAKIVVFQSGDGYPLRRLKRLISDLGAEAVIVPNVKHFDAEKVPTELVRRVDVITVRPESTHARWSTGFVDNAG</sequence>
<evidence type="ECO:0000313" key="1">
    <source>
        <dbReference type="EMBL" id="MBL1077939.1"/>
    </source>
</evidence>
<dbReference type="Proteomes" id="UP000602198">
    <property type="component" value="Unassembled WGS sequence"/>
</dbReference>
<reference evidence="1 2" key="1">
    <citation type="submission" date="2021-01" db="EMBL/GenBank/DDBJ databases">
        <title>WGS of actinomycetes isolated from Thailand.</title>
        <authorList>
            <person name="Thawai C."/>
        </authorList>
    </citation>
    <scope>NUCLEOTIDE SEQUENCE [LARGE SCALE GENOMIC DNA]</scope>
    <source>
        <strain evidence="1 2">LPG 2</strain>
    </source>
</reference>
<dbReference type="EMBL" id="JAERRJ010000010">
    <property type="protein sequence ID" value="MBL1077939.1"/>
    <property type="molecule type" value="Genomic_DNA"/>
</dbReference>
<comment type="caution">
    <text evidence="1">The sequence shown here is derived from an EMBL/GenBank/DDBJ whole genome shotgun (WGS) entry which is preliminary data.</text>
</comment>
<keyword evidence="2" id="KW-1185">Reference proteome</keyword>
<organism evidence="1 2">
    <name type="scientific">Nocardia acididurans</name>
    <dbReference type="NCBI Taxonomy" id="2802282"/>
    <lineage>
        <taxon>Bacteria</taxon>
        <taxon>Bacillati</taxon>
        <taxon>Actinomycetota</taxon>
        <taxon>Actinomycetes</taxon>
        <taxon>Mycobacteriales</taxon>
        <taxon>Nocardiaceae</taxon>
        <taxon>Nocardia</taxon>
    </lineage>
</organism>
<accession>A0ABS1MBK9</accession>
<proteinExistence type="predicted"/>